<dbReference type="GO" id="GO:0005886">
    <property type="term" value="C:plasma membrane"/>
    <property type="evidence" value="ECO:0007669"/>
    <property type="project" value="UniProtKB-SubCell"/>
</dbReference>
<dbReference type="PANTHER" id="PTHR43773">
    <property type="entry name" value="MAGNESIUM TRANSPORTER MGTE"/>
    <property type="match status" value="1"/>
</dbReference>
<comment type="subunit">
    <text evidence="9">Homodimer.</text>
</comment>
<feature type="transmembrane region" description="Helical" evidence="9">
    <location>
        <begin position="389"/>
        <end position="415"/>
    </location>
</feature>
<evidence type="ECO:0000313" key="16">
    <source>
        <dbReference type="Proteomes" id="UP000230646"/>
    </source>
</evidence>
<dbReference type="Proteomes" id="UP000230646">
    <property type="component" value="Unassembled WGS sequence"/>
</dbReference>
<dbReference type="SMART" id="SM00924">
    <property type="entry name" value="MgtE_N"/>
    <property type="match status" value="1"/>
</dbReference>
<dbReference type="InterPro" id="IPR046342">
    <property type="entry name" value="CBS_dom_sf"/>
</dbReference>
<dbReference type="Pfam" id="PF01769">
    <property type="entry name" value="MgtE"/>
    <property type="match status" value="1"/>
</dbReference>
<dbReference type="PANTHER" id="PTHR43773:SF1">
    <property type="entry name" value="MAGNESIUM TRANSPORTER MGTE"/>
    <property type="match status" value="1"/>
</dbReference>
<proteinExistence type="inferred from homology"/>
<gene>
    <name evidence="12" type="primary">mgtE</name>
    <name evidence="11" type="ORF">AUK42_00285</name>
    <name evidence="13" type="ORF">CO097_02270</name>
    <name evidence="12" type="ORF">COZ07_05675</name>
</gene>
<organism evidence="11 14">
    <name type="scientific">Candidatus Infernicultor aquiphilus</name>
    <dbReference type="NCBI Taxonomy" id="1805029"/>
    <lineage>
        <taxon>Bacteria</taxon>
        <taxon>Pseudomonadati</taxon>
        <taxon>Atribacterota</taxon>
        <taxon>Candidatus Phoenicimicrobiia</taxon>
        <taxon>Candidatus Pheonicimicrobiales</taxon>
        <taxon>Candidatus Phoenicimicrobiaceae</taxon>
        <taxon>Candidatus Infernicultor</taxon>
    </lineage>
</organism>
<protein>
    <recommendedName>
        <fullName evidence="9">Magnesium transporter MgtE</fullName>
    </recommendedName>
</protein>
<comment type="subcellular location">
    <subcellularLocation>
        <location evidence="9">Cell membrane</location>
        <topology evidence="9">Multi-pass membrane protein</topology>
    </subcellularLocation>
    <subcellularLocation>
        <location evidence="1">Membrane</location>
        <topology evidence="1">Multi-pass membrane protein</topology>
    </subcellularLocation>
</comment>
<feature type="transmembrane region" description="Helical" evidence="9">
    <location>
        <begin position="427"/>
        <end position="450"/>
    </location>
</feature>
<name>A0A1J5GRZ2_9BACT</name>
<dbReference type="Proteomes" id="UP000228560">
    <property type="component" value="Unassembled WGS sequence"/>
</dbReference>
<evidence type="ECO:0000256" key="3">
    <source>
        <dbReference type="ARBA" id="ARBA00022448"/>
    </source>
</evidence>
<feature type="domain" description="CBS" evidence="10">
    <location>
        <begin position="203"/>
        <end position="259"/>
    </location>
</feature>
<dbReference type="InterPro" id="IPR006667">
    <property type="entry name" value="SLC41_membr_dom"/>
</dbReference>
<evidence type="ECO:0000313" key="15">
    <source>
        <dbReference type="Proteomes" id="UP000228560"/>
    </source>
</evidence>
<dbReference type="InterPro" id="IPR000644">
    <property type="entry name" value="CBS_dom"/>
</dbReference>
<sequence length="455" mass="50682">MEDKIKEISEKIIKLLEEKKIQEIKEIIDDLHPTEFAELTDYLLLEQTIGLFKLLKDDEKIAELLSELSSELQTKIMETLGKEKASDILEEMDTDEAVDFLGKITPQESRELLDLMPKEEAEGIEELLKHKENTAGSIMTNEFIALPEDLTAEETINKIRELNPEAEMVYYIYIIDKKERLIGVISLRDLIIANPKAKISEVMEEDVISVLDTEDQETVARVISDYDFSALPVIDKRGVLLGIITVDDVIDVMQEEVTEDIHKMVGSSEVYEDKLIKANSLTRAKARIPWLFICLAGDIISGLIIKYHSGILQTIIAMAFFIPMILDMGGNVGSQSSTITVRALATGQIEIDELWKNIWAEVKVGCIIGLVAGVVMSFIALLWQNNYLLGLLIGISLGVTMITATTMGALLPLIFTKIKIDPAISAGPFITTAIDVSGLLIYFGLGSFLFKHFGI</sequence>
<dbReference type="PROSITE" id="PS51371">
    <property type="entry name" value="CBS"/>
    <property type="match status" value="2"/>
</dbReference>
<reference evidence="11 14" key="1">
    <citation type="journal article" date="2016" name="Environ. Microbiol.">
        <title>Genomic resolution of a cold subsurface aquifer community provides metabolic insights for novel microbes adapted to high CO concentrations.</title>
        <authorList>
            <person name="Probst A.J."/>
            <person name="Castelle C.J."/>
            <person name="Singh A."/>
            <person name="Brown C.T."/>
            <person name="Anantharaman K."/>
            <person name="Sharon I."/>
            <person name="Hug L.A."/>
            <person name="Burstein D."/>
            <person name="Emerson J.B."/>
            <person name="Thomas B.C."/>
            <person name="Banfield J.F."/>
        </authorList>
    </citation>
    <scope>NUCLEOTIDE SEQUENCE [LARGE SCALE GENOMIC DNA]</scope>
    <source>
        <strain evidence="11">CG2_30_33_13</strain>
    </source>
</reference>
<comment type="similarity">
    <text evidence="2 9">Belongs to the SLC41A transporter family.</text>
</comment>
<dbReference type="NCBIfam" id="TIGR00400">
    <property type="entry name" value="mgtE"/>
    <property type="match status" value="1"/>
</dbReference>
<dbReference type="GO" id="GO:0046872">
    <property type="term" value="F:metal ion binding"/>
    <property type="evidence" value="ECO:0007669"/>
    <property type="project" value="UniProtKB-KW"/>
</dbReference>
<dbReference type="InterPro" id="IPR038076">
    <property type="entry name" value="MgtE_N_sf"/>
</dbReference>
<evidence type="ECO:0000256" key="2">
    <source>
        <dbReference type="ARBA" id="ARBA00009749"/>
    </source>
</evidence>
<keyword evidence="9" id="KW-1003">Cell membrane</keyword>
<dbReference type="Pfam" id="PF03448">
    <property type="entry name" value="MgtE_N"/>
    <property type="match status" value="1"/>
</dbReference>
<evidence type="ECO:0000256" key="5">
    <source>
        <dbReference type="ARBA" id="ARBA00022842"/>
    </source>
</evidence>
<evidence type="ECO:0000313" key="13">
    <source>
        <dbReference type="EMBL" id="PJB57480.1"/>
    </source>
</evidence>
<dbReference type="SMART" id="SM00116">
    <property type="entry name" value="CBS"/>
    <property type="match status" value="2"/>
</dbReference>
<dbReference type="Gene3D" id="1.25.60.10">
    <property type="entry name" value="MgtE N-terminal domain-like"/>
    <property type="match status" value="1"/>
</dbReference>
<dbReference type="CDD" id="cd04606">
    <property type="entry name" value="CBS_pair_Mg_transporter"/>
    <property type="match status" value="1"/>
</dbReference>
<reference evidence="15 16" key="2">
    <citation type="submission" date="2017-09" db="EMBL/GenBank/DDBJ databases">
        <title>Depth-based differentiation of microbial function through sediment-hosted aquifers and enrichment of novel symbionts in the deep terrestrial subsurface.</title>
        <authorList>
            <person name="Probst A.J."/>
            <person name="Ladd B."/>
            <person name="Jarett J.K."/>
            <person name="Geller-Mcgrath D.E."/>
            <person name="Sieber C.M."/>
            <person name="Emerson J.B."/>
            <person name="Anantharaman K."/>
            <person name="Thomas B.C."/>
            <person name="Malmstrom R."/>
            <person name="Stieglmeier M."/>
            <person name="Klingl A."/>
            <person name="Woyke T."/>
            <person name="Ryan C.M."/>
            <person name="Banfield J.F."/>
        </authorList>
    </citation>
    <scope>NUCLEOTIDE SEQUENCE [LARGE SCALE GENOMIC DNA]</scope>
    <source>
        <strain evidence="12">CG_4_10_14_3_um_filter_34_13</strain>
        <strain evidence="13">CG_4_9_14_3_um_filter_33_16</strain>
    </source>
</reference>
<comment type="function">
    <text evidence="9">Acts as a magnesium transporter.</text>
</comment>
<evidence type="ECO:0000256" key="8">
    <source>
        <dbReference type="PROSITE-ProRule" id="PRU00703"/>
    </source>
</evidence>
<dbReference type="EMBL" id="PFTV01000053">
    <property type="protein sequence ID" value="PJB57480.1"/>
    <property type="molecule type" value="Genomic_DNA"/>
</dbReference>
<dbReference type="RefSeq" id="WP_406607627.1">
    <property type="nucleotide sequence ID" value="NZ_PFKO01000223.1"/>
</dbReference>
<keyword evidence="6 9" id="KW-1133">Transmembrane helix</keyword>
<dbReference type="EMBL" id="MNYY01000005">
    <property type="protein sequence ID" value="OIP75036.1"/>
    <property type="molecule type" value="Genomic_DNA"/>
</dbReference>
<evidence type="ECO:0000256" key="6">
    <source>
        <dbReference type="ARBA" id="ARBA00022989"/>
    </source>
</evidence>
<dbReference type="SUPFAM" id="SSF161093">
    <property type="entry name" value="MgtE membrane domain-like"/>
    <property type="match status" value="1"/>
</dbReference>
<accession>A0A2M7PQ29</accession>
<evidence type="ECO:0000256" key="4">
    <source>
        <dbReference type="ARBA" id="ARBA00022692"/>
    </source>
</evidence>
<evidence type="ECO:0000313" key="11">
    <source>
        <dbReference type="EMBL" id="OIP75036.1"/>
    </source>
</evidence>
<keyword evidence="8" id="KW-0129">CBS domain</keyword>
<evidence type="ECO:0000313" key="14">
    <source>
        <dbReference type="Proteomes" id="UP000182763"/>
    </source>
</evidence>
<keyword evidence="7 9" id="KW-0472">Membrane</keyword>
<dbReference type="GO" id="GO:0015095">
    <property type="term" value="F:magnesium ion transmembrane transporter activity"/>
    <property type="evidence" value="ECO:0007669"/>
    <property type="project" value="UniProtKB-UniRule"/>
</dbReference>
<keyword evidence="9" id="KW-0479">Metal-binding</keyword>
<feature type="transmembrane region" description="Helical" evidence="9">
    <location>
        <begin position="311"/>
        <end position="329"/>
    </location>
</feature>
<evidence type="ECO:0000259" key="10">
    <source>
        <dbReference type="PROSITE" id="PS51371"/>
    </source>
</evidence>
<accession>A0A2M8CEI4</accession>
<feature type="transmembrane region" description="Helical" evidence="9">
    <location>
        <begin position="364"/>
        <end position="383"/>
    </location>
</feature>
<dbReference type="Gene3D" id="1.10.357.20">
    <property type="entry name" value="SLC41 divalent cation transporters, integral membrane domain"/>
    <property type="match status" value="1"/>
</dbReference>
<evidence type="ECO:0000256" key="1">
    <source>
        <dbReference type="ARBA" id="ARBA00004141"/>
    </source>
</evidence>
<dbReference type="SUPFAM" id="SSF158791">
    <property type="entry name" value="MgtE N-terminal domain-like"/>
    <property type="match status" value="1"/>
</dbReference>
<dbReference type="Proteomes" id="UP000182763">
    <property type="component" value="Unassembled WGS sequence"/>
</dbReference>
<evidence type="ECO:0000313" key="12">
    <source>
        <dbReference type="EMBL" id="PIY32427.1"/>
    </source>
</evidence>
<keyword evidence="3 9" id="KW-0813">Transport</keyword>
<dbReference type="InterPro" id="IPR006668">
    <property type="entry name" value="Mg_transptr_MgtE_intracell_dom"/>
</dbReference>
<dbReference type="Pfam" id="PF00571">
    <property type="entry name" value="CBS"/>
    <property type="match status" value="2"/>
</dbReference>
<feature type="domain" description="CBS" evidence="10">
    <location>
        <begin position="139"/>
        <end position="201"/>
    </location>
</feature>
<dbReference type="EMBL" id="PFKO01000223">
    <property type="protein sequence ID" value="PIY32427.1"/>
    <property type="molecule type" value="Genomic_DNA"/>
</dbReference>
<feature type="transmembrane region" description="Helical" evidence="9">
    <location>
        <begin position="288"/>
        <end position="305"/>
    </location>
</feature>
<dbReference type="Gene3D" id="3.10.580.10">
    <property type="entry name" value="CBS-domain"/>
    <property type="match status" value="1"/>
</dbReference>
<comment type="caution">
    <text evidence="11">The sequence shown here is derived from an EMBL/GenBank/DDBJ whole genome shotgun (WGS) entry which is preliminary data.</text>
</comment>
<evidence type="ECO:0000256" key="9">
    <source>
        <dbReference type="RuleBase" id="RU362011"/>
    </source>
</evidence>
<accession>A0A1J5GRZ2</accession>
<dbReference type="AlphaFoldDB" id="A0A1J5GRZ2"/>
<dbReference type="STRING" id="1805029.AUK42_00285"/>
<evidence type="ECO:0000256" key="7">
    <source>
        <dbReference type="ARBA" id="ARBA00023136"/>
    </source>
</evidence>
<dbReference type="InterPro" id="IPR006669">
    <property type="entry name" value="MgtE_transporter"/>
</dbReference>
<dbReference type="InterPro" id="IPR036739">
    <property type="entry name" value="SLC41_membr_dom_sf"/>
</dbReference>
<dbReference type="SUPFAM" id="SSF54631">
    <property type="entry name" value="CBS-domain pair"/>
    <property type="match status" value="1"/>
</dbReference>
<keyword evidence="4 9" id="KW-0812">Transmembrane</keyword>
<keyword evidence="5 9" id="KW-0460">Magnesium</keyword>